<feature type="transmembrane region" description="Helical" evidence="2">
    <location>
        <begin position="74"/>
        <end position="90"/>
    </location>
</feature>
<feature type="transmembrane region" description="Helical" evidence="2">
    <location>
        <begin position="96"/>
        <end position="115"/>
    </location>
</feature>
<evidence type="ECO:0000313" key="3">
    <source>
        <dbReference type="EMBL" id="KAG6379269.1"/>
    </source>
</evidence>
<keyword evidence="4" id="KW-1185">Reference proteome</keyword>
<keyword evidence="2" id="KW-1133">Transmembrane helix</keyword>
<name>A0A8I2YU03_9AGAM</name>
<comment type="caution">
    <text evidence="3">The sequence shown here is derived from an EMBL/GenBank/DDBJ whole genome shotgun (WGS) entry which is preliminary data.</text>
</comment>
<dbReference type="SUPFAM" id="SSF103473">
    <property type="entry name" value="MFS general substrate transporter"/>
    <property type="match status" value="1"/>
</dbReference>
<evidence type="ECO:0000256" key="2">
    <source>
        <dbReference type="SAM" id="Phobius"/>
    </source>
</evidence>
<sequence>MYTMAKYLVEPRLIQVMLVNVASIACWSSFWVTLTFLLGGPPYQYSTLYIGLFGLIGVVGVLGGPLFGRFIDRFGPWLSLLVATCCLLALQGIETAAAGINIAVVVIFCVGLNAFRQSQTVSLQTIVFGKLSAGQALGTSAGSKVFLTYGWRAASALSMAFYGWQLLVLLLRGPNCKQSTWFGYEGGFRHQVEQKQTGSATPATQTSSMVERENLQTLQT</sequence>
<feature type="transmembrane region" description="Helical" evidence="2">
    <location>
        <begin position="46"/>
        <end position="67"/>
    </location>
</feature>
<dbReference type="PANTHER" id="PTHR42910:SF1">
    <property type="entry name" value="MAJOR FACILITATOR SUPERFAMILY (MFS) PROFILE DOMAIN-CONTAINING PROTEIN"/>
    <property type="match status" value="1"/>
</dbReference>
<evidence type="ECO:0000313" key="4">
    <source>
        <dbReference type="Proteomes" id="UP000683000"/>
    </source>
</evidence>
<accession>A0A8I2YU03</accession>
<feature type="transmembrane region" description="Helical" evidence="2">
    <location>
        <begin position="12"/>
        <end position="34"/>
    </location>
</feature>
<reference evidence="3" key="1">
    <citation type="submission" date="2021-03" db="EMBL/GenBank/DDBJ databases">
        <title>Evolutionary innovations through gain and loss of genes in the ectomycorrhizal Boletales.</title>
        <authorList>
            <person name="Wu G."/>
            <person name="Miyauchi S."/>
            <person name="Morin E."/>
            <person name="Yang Z.-L."/>
            <person name="Xu J."/>
            <person name="Martin F.M."/>
        </authorList>
    </citation>
    <scope>NUCLEOTIDE SEQUENCE</scope>
    <source>
        <strain evidence="3">BR01</strain>
    </source>
</reference>
<evidence type="ECO:0000256" key="1">
    <source>
        <dbReference type="SAM" id="MobiDB-lite"/>
    </source>
</evidence>
<dbReference type="EMBL" id="JAGFBS010000005">
    <property type="protein sequence ID" value="KAG6379269.1"/>
    <property type="molecule type" value="Genomic_DNA"/>
</dbReference>
<organism evidence="3 4">
    <name type="scientific">Boletus reticuloceps</name>
    <dbReference type="NCBI Taxonomy" id="495285"/>
    <lineage>
        <taxon>Eukaryota</taxon>
        <taxon>Fungi</taxon>
        <taxon>Dikarya</taxon>
        <taxon>Basidiomycota</taxon>
        <taxon>Agaricomycotina</taxon>
        <taxon>Agaricomycetes</taxon>
        <taxon>Agaricomycetidae</taxon>
        <taxon>Boletales</taxon>
        <taxon>Boletineae</taxon>
        <taxon>Boletaceae</taxon>
        <taxon>Boletoideae</taxon>
        <taxon>Boletus</taxon>
    </lineage>
</organism>
<keyword evidence="2" id="KW-0472">Membrane</keyword>
<dbReference type="PROSITE" id="PS51257">
    <property type="entry name" value="PROKAR_LIPOPROTEIN"/>
    <property type="match status" value="1"/>
</dbReference>
<dbReference type="PANTHER" id="PTHR42910">
    <property type="entry name" value="TRANSPORTER SCO4007-RELATED"/>
    <property type="match status" value="1"/>
</dbReference>
<keyword evidence="2" id="KW-0812">Transmembrane</keyword>
<feature type="compositionally biased region" description="Polar residues" evidence="1">
    <location>
        <begin position="194"/>
        <end position="220"/>
    </location>
</feature>
<proteinExistence type="predicted"/>
<feature type="region of interest" description="Disordered" evidence="1">
    <location>
        <begin position="193"/>
        <end position="220"/>
    </location>
</feature>
<dbReference type="AlphaFoldDB" id="A0A8I2YU03"/>
<protein>
    <submittedName>
        <fullName evidence="3">Uncharacterized protein</fullName>
    </submittedName>
</protein>
<dbReference type="Proteomes" id="UP000683000">
    <property type="component" value="Unassembled WGS sequence"/>
</dbReference>
<dbReference type="InterPro" id="IPR036259">
    <property type="entry name" value="MFS_trans_sf"/>
</dbReference>
<dbReference type="OrthoDB" id="2105912at2759"/>
<gene>
    <name evidence="3" type="ORF">JVT61DRAFT_11723</name>
</gene>